<dbReference type="PROSITE" id="PS51007">
    <property type="entry name" value="CYTC"/>
    <property type="match status" value="1"/>
</dbReference>
<proteinExistence type="predicted"/>
<dbReference type="Proteomes" id="UP000292302">
    <property type="component" value="Unassembled WGS sequence"/>
</dbReference>
<name>A0A4Q9QQY1_9GAMM</name>
<organism evidence="9 10">
    <name type="scientific">Phytopseudomonas daroniae</name>
    <dbReference type="NCBI Taxonomy" id="2487519"/>
    <lineage>
        <taxon>Bacteria</taxon>
        <taxon>Pseudomonadati</taxon>
        <taxon>Pseudomonadota</taxon>
        <taxon>Gammaproteobacteria</taxon>
        <taxon>Pseudomonadales</taxon>
        <taxon>Pseudomonadaceae</taxon>
        <taxon>Phytopseudomonas</taxon>
    </lineage>
</organism>
<keyword evidence="5 6" id="KW-0408">Iron</keyword>
<dbReference type="AlphaFoldDB" id="A0A4Q9QQY1"/>
<evidence type="ECO:0000256" key="5">
    <source>
        <dbReference type="ARBA" id="ARBA00023004"/>
    </source>
</evidence>
<dbReference type="PRINTS" id="PR00604">
    <property type="entry name" value="CYTCHRMECIAB"/>
</dbReference>
<gene>
    <name evidence="9" type="ORF">DNK06_06265</name>
</gene>
<keyword evidence="4" id="KW-0249">Electron transport</keyword>
<keyword evidence="10" id="KW-1185">Reference proteome</keyword>
<dbReference type="InterPro" id="IPR036909">
    <property type="entry name" value="Cyt_c-like_dom_sf"/>
</dbReference>
<dbReference type="Gene3D" id="1.10.760.10">
    <property type="entry name" value="Cytochrome c-like domain"/>
    <property type="match status" value="1"/>
</dbReference>
<evidence type="ECO:0000256" key="7">
    <source>
        <dbReference type="SAM" id="SignalP"/>
    </source>
</evidence>
<sequence>MSGFRIRKIAAYRSSQRFLGRCLLVVAAALCAPGMAHAEANLAAGEALFKRSCGNCHNVGPGARAAFGPQLNGILGRHAGSTGDYRYSPAMKDSKVVWSRETLSDFIRDSDEVVPGNKMRFWGIGDQEKIDSLLLYLQSQQVH</sequence>
<dbReference type="GO" id="GO:0020037">
    <property type="term" value="F:heme binding"/>
    <property type="evidence" value="ECO:0007669"/>
    <property type="project" value="InterPro"/>
</dbReference>
<dbReference type="InterPro" id="IPR009056">
    <property type="entry name" value="Cyt_c-like_dom"/>
</dbReference>
<keyword evidence="2 6" id="KW-0349">Heme</keyword>
<accession>A0A4Q9QQY1</accession>
<evidence type="ECO:0000259" key="8">
    <source>
        <dbReference type="PROSITE" id="PS51007"/>
    </source>
</evidence>
<evidence type="ECO:0000256" key="4">
    <source>
        <dbReference type="ARBA" id="ARBA00022982"/>
    </source>
</evidence>
<keyword evidence="1" id="KW-0813">Transport</keyword>
<evidence type="ECO:0000256" key="6">
    <source>
        <dbReference type="PROSITE-ProRule" id="PRU00433"/>
    </source>
</evidence>
<evidence type="ECO:0000313" key="10">
    <source>
        <dbReference type="Proteomes" id="UP000292302"/>
    </source>
</evidence>
<dbReference type="GO" id="GO:0009055">
    <property type="term" value="F:electron transfer activity"/>
    <property type="evidence" value="ECO:0007669"/>
    <property type="project" value="InterPro"/>
</dbReference>
<keyword evidence="3 6" id="KW-0479">Metal-binding</keyword>
<keyword evidence="7" id="KW-0732">Signal</keyword>
<feature type="chain" id="PRO_5020527387" evidence="7">
    <location>
        <begin position="39"/>
        <end position="143"/>
    </location>
</feature>
<reference evidence="9 10" key="1">
    <citation type="submission" date="2018-06" db="EMBL/GenBank/DDBJ databases">
        <title>Three novel Pseudomonas species isolated from symptomatic oak.</title>
        <authorList>
            <person name="Bueno-Gonzalez V."/>
            <person name="Brady C."/>
        </authorList>
    </citation>
    <scope>NUCLEOTIDE SEQUENCE [LARGE SCALE GENOMIC DNA]</scope>
    <source>
        <strain evidence="9 10">P9A</strain>
    </source>
</reference>
<dbReference type="EMBL" id="QJUI01000004">
    <property type="protein sequence ID" value="TBU82192.1"/>
    <property type="molecule type" value="Genomic_DNA"/>
</dbReference>
<dbReference type="PANTHER" id="PTHR11961">
    <property type="entry name" value="CYTOCHROME C"/>
    <property type="match status" value="1"/>
</dbReference>
<feature type="signal peptide" evidence="7">
    <location>
        <begin position="1"/>
        <end position="38"/>
    </location>
</feature>
<evidence type="ECO:0000256" key="1">
    <source>
        <dbReference type="ARBA" id="ARBA00022448"/>
    </source>
</evidence>
<evidence type="ECO:0000256" key="3">
    <source>
        <dbReference type="ARBA" id="ARBA00022723"/>
    </source>
</evidence>
<dbReference type="GO" id="GO:0046872">
    <property type="term" value="F:metal ion binding"/>
    <property type="evidence" value="ECO:0007669"/>
    <property type="project" value="UniProtKB-KW"/>
</dbReference>
<evidence type="ECO:0000256" key="2">
    <source>
        <dbReference type="ARBA" id="ARBA00022617"/>
    </source>
</evidence>
<dbReference type="Pfam" id="PF13442">
    <property type="entry name" value="Cytochrome_CBB3"/>
    <property type="match status" value="1"/>
</dbReference>
<dbReference type="RefSeq" id="WP_131179247.1">
    <property type="nucleotide sequence ID" value="NZ_QJUI01000004.1"/>
</dbReference>
<protein>
    <submittedName>
        <fullName evidence="9">Cytochrome c family protein</fullName>
    </submittedName>
</protein>
<comment type="caution">
    <text evidence="9">The sequence shown here is derived from an EMBL/GenBank/DDBJ whole genome shotgun (WGS) entry which is preliminary data.</text>
</comment>
<feature type="domain" description="Cytochrome c" evidence="8">
    <location>
        <begin position="40"/>
        <end position="141"/>
    </location>
</feature>
<evidence type="ECO:0000313" key="9">
    <source>
        <dbReference type="EMBL" id="TBU82192.1"/>
    </source>
</evidence>
<dbReference type="OrthoDB" id="9805828at2"/>
<dbReference type="SUPFAM" id="SSF46626">
    <property type="entry name" value="Cytochrome c"/>
    <property type="match status" value="1"/>
</dbReference>
<dbReference type="InterPro" id="IPR002327">
    <property type="entry name" value="Cyt_c_1A/1B"/>
</dbReference>